<sequence length="86" mass="9574">MGVYESQVVAFARYAAAQVAYHERVVAQHQIDGTGCCRSCGRVWPCDQLQHSRGMVDHFSQWALAEKQAIPDPELVRPYVEPVGDG</sequence>
<dbReference type="AlphaFoldDB" id="A0A8J3TBA4"/>
<dbReference type="Proteomes" id="UP000599074">
    <property type="component" value="Unassembled WGS sequence"/>
</dbReference>
<gene>
    <name evidence="1" type="ORF">Pme01_23090</name>
</gene>
<reference evidence="1" key="1">
    <citation type="submission" date="2021-01" db="EMBL/GenBank/DDBJ databases">
        <title>Whole genome shotgun sequence of Planosporangium mesophilum NBRC 109066.</title>
        <authorList>
            <person name="Komaki H."/>
            <person name="Tamura T."/>
        </authorList>
    </citation>
    <scope>NUCLEOTIDE SEQUENCE</scope>
    <source>
        <strain evidence="1">NBRC 109066</strain>
    </source>
</reference>
<comment type="caution">
    <text evidence="1">The sequence shown here is derived from an EMBL/GenBank/DDBJ whole genome shotgun (WGS) entry which is preliminary data.</text>
</comment>
<dbReference type="EMBL" id="BOON01000019">
    <property type="protein sequence ID" value="GII22712.1"/>
    <property type="molecule type" value="Genomic_DNA"/>
</dbReference>
<dbReference type="RefSeq" id="WP_168115378.1">
    <property type="nucleotide sequence ID" value="NZ_JAATVX010000007.1"/>
</dbReference>
<name>A0A8J3TBA4_9ACTN</name>
<evidence type="ECO:0000313" key="2">
    <source>
        <dbReference type="Proteomes" id="UP000599074"/>
    </source>
</evidence>
<evidence type="ECO:0000313" key="1">
    <source>
        <dbReference type="EMBL" id="GII22712.1"/>
    </source>
</evidence>
<accession>A0A8J3TBA4</accession>
<keyword evidence="2" id="KW-1185">Reference proteome</keyword>
<protein>
    <submittedName>
        <fullName evidence="1">Uncharacterized protein</fullName>
    </submittedName>
</protein>
<organism evidence="1 2">
    <name type="scientific">Planosporangium mesophilum</name>
    <dbReference type="NCBI Taxonomy" id="689768"/>
    <lineage>
        <taxon>Bacteria</taxon>
        <taxon>Bacillati</taxon>
        <taxon>Actinomycetota</taxon>
        <taxon>Actinomycetes</taxon>
        <taxon>Micromonosporales</taxon>
        <taxon>Micromonosporaceae</taxon>
        <taxon>Planosporangium</taxon>
    </lineage>
</organism>
<proteinExistence type="predicted"/>